<accession>A0A084BBV6</accession>
<dbReference type="HOGENOM" id="CLU_1714493_0_0_1"/>
<evidence type="ECO:0000313" key="1">
    <source>
        <dbReference type="EMBL" id="KEY75035.1"/>
    </source>
</evidence>
<dbReference type="AlphaFoldDB" id="A0A084BBV6"/>
<keyword evidence="2" id="KW-1185">Reference proteome</keyword>
<gene>
    <name evidence="1" type="ORF">S7711_10458</name>
</gene>
<reference evidence="1 2" key="1">
    <citation type="journal article" date="2014" name="BMC Genomics">
        <title>Comparative genome sequencing reveals chemotype-specific gene clusters in the toxigenic black mold Stachybotrys.</title>
        <authorList>
            <person name="Semeiks J."/>
            <person name="Borek D."/>
            <person name="Otwinowski Z."/>
            <person name="Grishin N.V."/>
        </authorList>
    </citation>
    <scope>NUCLEOTIDE SEQUENCE [LARGE SCALE GENOMIC DNA]</scope>
    <source>
        <strain evidence="2">CBS 109288 / IBT 7711</strain>
    </source>
</reference>
<dbReference type="Proteomes" id="UP000028045">
    <property type="component" value="Unassembled WGS sequence"/>
</dbReference>
<protein>
    <submittedName>
        <fullName evidence="1">Uncharacterized protein</fullName>
    </submittedName>
</protein>
<sequence length="153" mass="16460">MARHDARPDEVHPTMKASGVLLISLTCVFWVRVRRTAHAERFPVAVHVRVPIPEPEPSSAITWQGSIAGVMALSQSRDRRWLSCAAVLHVSHGVACEGIFGPPICVLLKETGGGLAAKSGPVKQRSVKHEAGHQTLAIVFTGLPFVDDKPYAG</sequence>
<proteinExistence type="predicted"/>
<dbReference type="EMBL" id="KL647405">
    <property type="protein sequence ID" value="KEY75035.1"/>
    <property type="molecule type" value="Genomic_DNA"/>
</dbReference>
<organism evidence="1 2">
    <name type="scientific">Stachybotrys chartarum (strain CBS 109288 / IBT 7711)</name>
    <name type="common">Toxic black mold</name>
    <name type="synonym">Stilbospora chartarum</name>
    <dbReference type="NCBI Taxonomy" id="1280523"/>
    <lineage>
        <taxon>Eukaryota</taxon>
        <taxon>Fungi</taxon>
        <taxon>Dikarya</taxon>
        <taxon>Ascomycota</taxon>
        <taxon>Pezizomycotina</taxon>
        <taxon>Sordariomycetes</taxon>
        <taxon>Hypocreomycetidae</taxon>
        <taxon>Hypocreales</taxon>
        <taxon>Stachybotryaceae</taxon>
        <taxon>Stachybotrys</taxon>
    </lineage>
</organism>
<evidence type="ECO:0000313" key="2">
    <source>
        <dbReference type="Proteomes" id="UP000028045"/>
    </source>
</evidence>
<name>A0A084BBV6_STACB</name>